<keyword evidence="3" id="KW-0732">Signal</keyword>
<feature type="compositionally biased region" description="Low complexity" evidence="1">
    <location>
        <begin position="167"/>
        <end position="176"/>
    </location>
</feature>
<feature type="chain" id="PRO_5005190446" evidence="3">
    <location>
        <begin position="21"/>
        <end position="510"/>
    </location>
</feature>
<accession>A0A0G4GPK7</accession>
<organism evidence="4">
    <name type="scientific">Chromera velia CCMP2878</name>
    <dbReference type="NCBI Taxonomy" id="1169474"/>
    <lineage>
        <taxon>Eukaryota</taxon>
        <taxon>Sar</taxon>
        <taxon>Alveolata</taxon>
        <taxon>Colpodellida</taxon>
        <taxon>Chromeraceae</taxon>
        <taxon>Chromera</taxon>
    </lineage>
</organism>
<evidence type="ECO:0000256" key="1">
    <source>
        <dbReference type="SAM" id="MobiDB-lite"/>
    </source>
</evidence>
<sequence>MQGGLKTLCLLAGFVIFSLAGSSAPSPPFITEKRERGITQGSPMQPADAPEPPQMSKALEEPPQMSKALEEPPQMSKALEEPPQMSKALGEPPQMSKALEEAAGGLNGQADTKTEESVEVLSGNEDTETESEKEDTDLNDPRPETSFKGGSGFRGGGYSGGGGFSGGSSRTTYSYSSRPSYGHTSYSYHSYGTPSYHYSSHSSGGGGSAAGGIVFLIILLILIFACVFICCSQNESHTTTHVTTMHTPNSMVNTEYVNPIDRAQYDGFGAQSEHWLRDASAMSVTWVMSPQGLSGPWKGTYREAGESHDCFYNLEISPVPDAMGLHVVTGRHGDSDGGGWLRGMANIRTGRMIWVEHYEGTSLQTHVRATFVNHYTVSFEAMAVNGVRINGSISNEAAKNQANAAPAVNVVIQSTPHAGQAAPPFGPSQTPYAQQPYAAQPYAQPPNAQPQPYTAPPNAYAPGPYTQAGVVPATQPLGGHSGEAPPPFAPADQAGHQGYPNGASAPPFGP</sequence>
<protein>
    <submittedName>
        <fullName evidence="4">Uncharacterized protein</fullName>
    </submittedName>
</protein>
<keyword evidence="2" id="KW-0472">Membrane</keyword>
<feature type="signal peptide" evidence="3">
    <location>
        <begin position="1"/>
        <end position="20"/>
    </location>
</feature>
<evidence type="ECO:0000256" key="2">
    <source>
        <dbReference type="SAM" id="Phobius"/>
    </source>
</evidence>
<keyword evidence="2" id="KW-1133">Transmembrane helix</keyword>
<feature type="region of interest" description="Disordered" evidence="1">
    <location>
        <begin position="24"/>
        <end position="176"/>
    </location>
</feature>
<dbReference type="VEuPathDB" id="CryptoDB:Cvel_22821"/>
<evidence type="ECO:0000256" key="3">
    <source>
        <dbReference type="SAM" id="SignalP"/>
    </source>
</evidence>
<feature type="compositionally biased region" description="Gly residues" evidence="1">
    <location>
        <begin position="149"/>
        <end position="166"/>
    </location>
</feature>
<name>A0A0G4GPK7_9ALVE</name>
<reference evidence="4" key="1">
    <citation type="submission" date="2014-11" db="EMBL/GenBank/DDBJ databases">
        <authorList>
            <person name="Otto D Thomas"/>
            <person name="Naeem Raeece"/>
        </authorList>
    </citation>
    <scope>NUCLEOTIDE SEQUENCE</scope>
</reference>
<keyword evidence="2" id="KW-0812">Transmembrane</keyword>
<feature type="transmembrane region" description="Helical" evidence="2">
    <location>
        <begin position="209"/>
        <end position="231"/>
    </location>
</feature>
<proteinExistence type="predicted"/>
<gene>
    <name evidence="4" type="ORF">Cvel_22821</name>
</gene>
<evidence type="ECO:0000313" key="4">
    <source>
        <dbReference type="EMBL" id="CEM32296.1"/>
    </source>
</evidence>
<feature type="compositionally biased region" description="Acidic residues" evidence="1">
    <location>
        <begin position="125"/>
        <end position="138"/>
    </location>
</feature>
<feature type="compositionally biased region" description="Pro residues" evidence="1">
    <location>
        <begin position="443"/>
        <end position="455"/>
    </location>
</feature>
<feature type="region of interest" description="Disordered" evidence="1">
    <location>
        <begin position="440"/>
        <end position="510"/>
    </location>
</feature>
<dbReference type="EMBL" id="CDMZ01001419">
    <property type="protein sequence ID" value="CEM32296.1"/>
    <property type="molecule type" value="Genomic_DNA"/>
</dbReference>
<dbReference type="AlphaFoldDB" id="A0A0G4GPK7"/>